<dbReference type="InterPro" id="IPR004360">
    <property type="entry name" value="Glyas_Fos-R_dOase_dom"/>
</dbReference>
<dbReference type="RefSeq" id="WP_244148281.1">
    <property type="nucleotide sequence ID" value="NZ_FPKS01000002.1"/>
</dbReference>
<dbReference type="PANTHER" id="PTHR43279:SF1">
    <property type="entry name" value="CATECHOL-2,3-DIOXYGENASE"/>
    <property type="match status" value="1"/>
</dbReference>
<dbReference type="Gene3D" id="3.10.180.10">
    <property type="entry name" value="2,3-Dihydroxybiphenyl 1,2-Dioxygenase, domain 1"/>
    <property type="match status" value="2"/>
</dbReference>
<dbReference type="PROSITE" id="PS51819">
    <property type="entry name" value="VOC"/>
    <property type="match status" value="1"/>
</dbReference>
<dbReference type="EMBL" id="JXJT01000002">
    <property type="protein sequence ID" value="PCS04593.1"/>
    <property type="molecule type" value="Genomic_DNA"/>
</dbReference>
<proteinExistence type="predicted"/>
<dbReference type="SUPFAM" id="SSF54593">
    <property type="entry name" value="Glyoxalase/Bleomycin resistance protein/Dihydroxybiphenyl dioxygenase"/>
    <property type="match status" value="2"/>
</dbReference>
<keyword evidence="3" id="KW-1185">Reference proteome</keyword>
<accession>A0ABX4IAY4</accession>
<evidence type="ECO:0000313" key="3">
    <source>
        <dbReference type="Proteomes" id="UP000218979"/>
    </source>
</evidence>
<dbReference type="PANTHER" id="PTHR43279">
    <property type="entry name" value="CATECHOL-2,3-DIOXYGENASE"/>
    <property type="match status" value="1"/>
</dbReference>
<name>A0ABX4IAY4_9LACT</name>
<protein>
    <submittedName>
        <fullName evidence="2">Glyoxalase</fullName>
    </submittedName>
</protein>
<gene>
    <name evidence="2" type="ORF">RR45_GL000908</name>
</gene>
<comment type="caution">
    <text evidence="2">The sequence shown here is derived from an EMBL/GenBank/DDBJ whole genome shotgun (WGS) entry which is preliminary data.</text>
</comment>
<evidence type="ECO:0000313" key="2">
    <source>
        <dbReference type="EMBL" id="PCS04593.1"/>
    </source>
</evidence>
<dbReference type="InterPro" id="IPR029068">
    <property type="entry name" value="Glyas_Bleomycin-R_OHBP_Dase"/>
</dbReference>
<dbReference type="InterPro" id="IPR037523">
    <property type="entry name" value="VOC_core"/>
</dbReference>
<organism evidence="2 3">
    <name type="scientific">Pseudolactococcus chungangensis CAU 28 = DSM 22330</name>
    <dbReference type="NCBI Taxonomy" id="1122154"/>
    <lineage>
        <taxon>Bacteria</taxon>
        <taxon>Bacillati</taxon>
        <taxon>Bacillota</taxon>
        <taxon>Bacilli</taxon>
        <taxon>Lactobacillales</taxon>
        <taxon>Streptococcaceae</taxon>
        <taxon>Pseudolactococcus</taxon>
    </lineage>
</organism>
<dbReference type="Proteomes" id="UP000218979">
    <property type="component" value="Unassembled WGS sequence"/>
</dbReference>
<evidence type="ECO:0000259" key="1">
    <source>
        <dbReference type="PROSITE" id="PS51819"/>
    </source>
</evidence>
<feature type="domain" description="VOC" evidence="1">
    <location>
        <begin position="17"/>
        <end position="132"/>
    </location>
</feature>
<dbReference type="Pfam" id="PF00903">
    <property type="entry name" value="Glyoxalase"/>
    <property type="match status" value="2"/>
</dbReference>
<sequence>MIYRKEMTMYPYQSNIRLGAVSLNVNDLEAEVQYYQKVLGLDVLDRDSTSATLGVLSTQDALVRLVQIDSESPKAYGLYHLALLLPSRSDLGDFLNHLIKHQIAIIGGANHGYSEAIYLEDTEGNGIEVYHDKSESVWDKQGDKINSITEELDVAGVLESAHQQNQNSAFRFPEKGKMGHIHLSVASVPEATSFYQNVFDMTEKFAVPAASWISSGGYHHHFAFNSWAGSNLVSHAQNGVLGLLDFTVYVTNPLYMAQIKTKAESLGQLRTKMDTGLVIEDPSQNRIVIKLEN</sequence>
<reference evidence="2 3" key="1">
    <citation type="submission" date="2014-12" db="EMBL/GenBank/DDBJ databases">
        <title>Draft genome sequences of 10 type strains of Lactococcus.</title>
        <authorList>
            <person name="Sun Z."/>
            <person name="Zhong Z."/>
            <person name="Liu W."/>
            <person name="Zhang W."/>
            <person name="Zhang H."/>
        </authorList>
    </citation>
    <scope>NUCLEOTIDE SEQUENCE [LARGE SCALE GENOMIC DNA]</scope>
    <source>
        <strain evidence="2 3">DSM 22330</strain>
    </source>
</reference>